<accession>A0A5B2WBB6</accession>
<organism evidence="1 2">
    <name type="scientific">Solihabitans fulvus</name>
    <dbReference type="NCBI Taxonomy" id="1892852"/>
    <lineage>
        <taxon>Bacteria</taxon>
        <taxon>Bacillati</taxon>
        <taxon>Actinomycetota</taxon>
        <taxon>Actinomycetes</taxon>
        <taxon>Pseudonocardiales</taxon>
        <taxon>Pseudonocardiaceae</taxon>
        <taxon>Solihabitans</taxon>
    </lineage>
</organism>
<evidence type="ECO:0000313" key="1">
    <source>
        <dbReference type="EMBL" id="KAA2247667.1"/>
    </source>
</evidence>
<dbReference type="OrthoDB" id="6957847at2"/>
<protein>
    <submittedName>
        <fullName evidence="1">Uncharacterized protein</fullName>
    </submittedName>
</protein>
<dbReference type="RefSeq" id="WP_149855160.1">
    <property type="nucleotide sequence ID" value="NZ_VUOB01000109.1"/>
</dbReference>
<reference evidence="1 2" key="1">
    <citation type="submission" date="2019-09" db="EMBL/GenBank/DDBJ databases">
        <title>Goodfellowia gen. nov., a new genus of the Pseudonocardineae related to Actinoalloteichus, containing Goodfellowia coeruleoviolacea gen. nov., comb. nov. gen. nov., comb. nov.</title>
        <authorList>
            <person name="Labeda D."/>
        </authorList>
    </citation>
    <scope>NUCLEOTIDE SEQUENCE [LARGE SCALE GENOMIC DNA]</scope>
    <source>
        <strain evidence="1 2">AN110305</strain>
    </source>
</reference>
<sequence>MNPEQLIDQMVAKLADAAPAGWARIDVKVWASVVAFQFEIMVRLADGSMPAVSAPAGLTDLAAELRAEMYEEDEDRGAWFSATLALTAPDEREISFNFDEDPQWWPSLPPTVFALDVEEFPRSDENTPDWLREKLVEAVAYREEGGAQ</sequence>
<dbReference type="Proteomes" id="UP000323454">
    <property type="component" value="Unassembled WGS sequence"/>
</dbReference>
<name>A0A5B2WBB6_9PSEU</name>
<dbReference type="EMBL" id="VUOB01000109">
    <property type="protein sequence ID" value="KAA2247667.1"/>
    <property type="molecule type" value="Genomic_DNA"/>
</dbReference>
<evidence type="ECO:0000313" key="2">
    <source>
        <dbReference type="Proteomes" id="UP000323454"/>
    </source>
</evidence>
<dbReference type="InterPro" id="IPR036170">
    <property type="entry name" value="YezG-like_sf"/>
</dbReference>
<comment type="caution">
    <text evidence="1">The sequence shown here is derived from an EMBL/GenBank/DDBJ whole genome shotgun (WGS) entry which is preliminary data.</text>
</comment>
<keyword evidence="2" id="KW-1185">Reference proteome</keyword>
<dbReference type="SUPFAM" id="SSF160424">
    <property type="entry name" value="BH3703-like"/>
    <property type="match status" value="1"/>
</dbReference>
<dbReference type="AlphaFoldDB" id="A0A5B2WBB6"/>
<reference evidence="1 2" key="2">
    <citation type="submission" date="2019-09" db="EMBL/GenBank/DDBJ databases">
        <authorList>
            <person name="Jin C."/>
        </authorList>
    </citation>
    <scope>NUCLEOTIDE SEQUENCE [LARGE SCALE GENOMIC DNA]</scope>
    <source>
        <strain evidence="1 2">AN110305</strain>
    </source>
</reference>
<proteinExistence type="predicted"/>
<gene>
    <name evidence="1" type="ORF">F0L68_40105</name>
</gene>